<evidence type="ECO:0000256" key="1">
    <source>
        <dbReference type="ARBA" id="ARBA00004123"/>
    </source>
</evidence>
<feature type="region of interest" description="Disordered" evidence="2">
    <location>
        <begin position="52"/>
        <end position="95"/>
    </location>
</feature>
<feature type="non-terminal residue" evidence="3">
    <location>
        <position position="257"/>
    </location>
</feature>
<evidence type="ECO:0000256" key="2">
    <source>
        <dbReference type="SAM" id="MobiDB-lite"/>
    </source>
</evidence>
<organism evidence="3">
    <name type="scientific">Trichuris suis</name>
    <name type="common">pig whipworm</name>
    <dbReference type="NCBI Taxonomy" id="68888"/>
    <lineage>
        <taxon>Eukaryota</taxon>
        <taxon>Metazoa</taxon>
        <taxon>Ecdysozoa</taxon>
        <taxon>Nematoda</taxon>
        <taxon>Enoplea</taxon>
        <taxon>Dorylaimia</taxon>
        <taxon>Trichinellida</taxon>
        <taxon>Trichuridae</taxon>
        <taxon>Trichuris</taxon>
    </lineage>
</organism>
<evidence type="ECO:0000313" key="3">
    <source>
        <dbReference type="EMBL" id="KFD65173.1"/>
    </source>
</evidence>
<dbReference type="InterPro" id="IPR009057">
    <property type="entry name" value="Homeodomain-like_sf"/>
</dbReference>
<name>A0A085N6S7_9BILA</name>
<dbReference type="Proteomes" id="UP000030758">
    <property type="component" value="Unassembled WGS sequence"/>
</dbReference>
<gene>
    <name evidence="3" type="ORF">M514_22648</name>
</gene>
<dbReference type="GO" id="GO:0005634">
    <property type="term" value="C:nucleus"/>
    <property type="evidence" value="ECO:0007669"/>
    <property type="project" value="UniProtKB-SubCell"/>
</dbReference>
<feature type="compositionally biased region" description="Basic and acidic residues" evidence="2">
    <location>
        <begin position="81"/>
        <end position="95"/>
    </location>
</feature>
<comment type="subcellular location">
    <subcellularLocation>
        <location evidence="1">Nucleus</location>
    </subcellularLocation>
</comment>
<dbReference type="EMBL" id="KL367543">
    <property type="protein sequence ID" value="KFD65173.1"/>
    <property type="molecule type" value="Genomic_DNA"/>
</dbReference>
<evidence type="ECO:0008006" key="4">
    <source>
        <dbReference type="Google" id="ProtNLM"/>
    </source>
</evidence>
<accession>A0A085N6S7</accession>
<proteinExistence type="predicted"/>
<reference evidence="3" key="1">
    <citation type="journal article" date="2014" name="Nat. Genet.">
        <title>Genome and transcriptome of the porcine whipworm Trichuris suis.</title>
        <authorList>
            <person name="Jex A.R."/>
            <person name="Nejsum P."/>
            <person name="Schwarz E.M."/>
            <person name="Hu L."/>
            <person name="Young N.D."/>
            <person name="Hall R.S."/>
            <person name="Korhonen P.K."/>
            <person name="Liao S."/>
            <person name="Thamsborg S."/>
            <person name="Xia J."/>
            <person name="Xu P."/>
            <person name="Wang S."/>
            <person name="Scheerlinck J.P."/>
            <person name="Hofmann A."/>
            <person name="Sternberg P.W."/>
            <person name="Wang J."/>
            <person name="Gasser R.B."/>
        </authorList>
    </citation>
    <scope>NUCLEOTIDE SEQUENCE [LARGE SCALE GENOMIC DNA]</scope>
    <source>
        <strain evidence="3">DCEP-RM93F</strain>
    </source>
</reference>
<dbReference type="SUPFAM" id="SSF46689">
    <property type="entry name" value="Homeodomain-like"/>
    <property type="match status" value="1"/>
</dbReference>
<protein>
    <recommendedName>
        <fullName evidence="4">SANT domain-containing protein</fullName>
    </recommendedName>
</protein>
<dbReference type="AlphaFoldDB" id="A0A085N6S7"/>
<sequence>RLAEEATVANSFILQSPKKLFCQQLTFKKSAKSFFVMELYCSLVQQRLLKSNPSASSSVPQERVQRCTVTSNQRRHVSRTSAERKDKLHSASATRSEEMQLLHDLKSCFTKLNSAEKKLVKSLKSLLETHDHHASETTEKGEDVTSMLERKMKTAAIPPPLSDVTVQPICYYHVKDPMKIWKVEDRTSQGFNEEEKTEFRKRFKQYSKSFDAAACFLLNKSASDCVKYYNFNKHAEDLVAIKKGKKPAHRKAEVPDL</sequence>
<dbReference type="Gene3D" id="1.10.10.60">
    <property type="entry name" value="Homeodomain-like"/>
    <property type="match status" value="1"/>
</dbReference>
<feature type="non-terminal residue" evidence="3">
    <location>
        <position position="1"/>
    </location>
</feature>